<dbReference type="Proteomes" id="UP000032233">
    <property type="component" value="Unassembled WGS sequence"/>
</dbReference>
<dbReference type="EMBL" id="AZAC01000001">
    <property type="protein sequence ID" value="KIX16014.1"/>
    <property type="molecule type" value="Genomic_DNA"/>
</dbReference>
<sequence>MLVKYCPESPSPVPFHSPVKLKKAFFLKNRFFQSKSDMPKACLPKNGPGFPENYDKKLFLLVCKKEPERQTQGFVLVN</sequence>
<accession>A0A0D2JCY2</accession>
<reference evidence="1 2" key="1">
    <citation type="submission" date="2013-11" db="EMBL/GenBank/DDBJ databases">
        <title>Metagenomic analysis of a methanogenic consortium involved in long chain n-alkane degradation.</title>
        <authorList>
            <person name="Davidova I.A."/>
            <person name="Callaghan A.V."/>
            <person name="Wawrik B."/>
            <person name="Pruitt S."/>
            <person name="Marks C."/>
            <person name="Duncan K.E."/>
            <person name="Suflita J.M."/>
        </authorList>
    </citation>
    <scope>NUCLEOTIDE SEQUENCE [LARGE SCALE GENOMIC DNA]</scope>
    <source>
        <strain evidence="1 2">SPR</strain>
    </source>
</reference>
<evidence type="ECO:0000313" key="1">
    <source>
        <dbReference type="EMBL" id="KIX16014.1"/>
    </source>
</evidence>
<keyword evidence="2" id="KW-1185">Reference proteome</keyword>
<protein>
    <submittedName>
        <fullName evidence="1">Uncharacterized protein</fullName>
    </submittedName>
</protein>
<dbReference type="STRING" id="1429043.X474_00155"/>
<dbReference type="InParanoid" id="A0A0D2JCY2"/>
<dbReference type="AlphaFoldDB" id="A0A0D2JCY2"/>
<gene>
    <name evidence="1" type="ORF">X474_00155</name>
</gene>
<organism evidence="1 2">
    <name type="scientific">Dethiosulfatarculus sandiegensis</name>
    <dbReference type="NCBI Taxonomy" id="1429043"/>
    <lineage>
        <taxon>Bacteria</taxon>
        <taxon>Pseudomonadati</taxon>
        <taxon>Thermodesulfobacteriota</taxon>
        <taxon>Desulfarculia</taxon>
        <taxon>Desulfarculales</taxon>
        <taxon>Desulfarculaceae</taxon>
        <taxon>Dethiosulfatarculus</taxon>
    </lineage>
</organism>
<comment type="caution">
    <text evidence="1">The sequence shown here is derived from an EMBL/GenBank/DDBJ whole genome shotgun (WGS) entry which is preliminary data.</text>
</comment>
<evidence type="ECO:0000313" key="2">
    <source>
        <dbReference type="Proteomes" id="UP000032233"/>
    </source>
</evidence>
<proteinExistence type="predicted"/>
<name>A0A0D2JCY2_9BACT</name>